<gene>
    <name evidence="2" type="ORF">XBI1_1620030</name>
</gene>
<comment type="caution">
    <text evidence="2">The sequence shown here is derived from an EMBL/GenBank/DDBJ whole genome shotgun (WGS) entry which is preliminary data.</text>
</comment>
<feature type="transmembrane region" description="Helical" evidence="1">
    <location>
        <begin position="12"/>
        <end position="36"/>
    </location>
</feature>
<dbReference type="EMBL" id="CBTB010000071">
    <property type="protein sequence ID" value="CDH31707.1"/>
    <property type="molecule type" value="Genomic_DNA"/>
</dbReference>
<evidence type="ECO:0000256" key="1">
    <source>
        <dbReference type="SAM" id="Phobius"/>
    </source>
</evidence>
<dbReference type="HOGENOM" id="CLU_3298786_0_0_6"/>
<protein>
    <submittedName>
        <fullName evidence="2">Uncharacterized protein</fullName>
    </submittedName>
</protein>
<keyword evidence="1" id="KW-0812">Transmembrane</keyword>
<name>A0A077Q6L7_XENBV</name>
<proteinExistence type="predicted"/>
<organism evidence="2">
    <name type="scientific">Xenorhabdus bovienii str. Intermedium</name>
    <dbReference type="NCBI Taxonomy" id="1379677"/>
    <lineage>
        <taxon>Bacteria</taxon>
        <taxon>Pseudomonadati</taxon>
        <taxon>Pseudomonadota</taxon>
        <taxon>Gammaproteobacteria</taxon>
        <taxon>Enterobacterales</taxon>
        <taxon>Morganellaceae</taxon>
        <taxon>Xenorhabdus</taxon>
    </lineage>
</organism>
<evidence type="ECO:0000313" key="2">
    <source>
        <dbReference type="EMBL" id="CDH31707.1"/>
    </source>
</evidence>
<dbReference type="AlphaFoldDB" id="A0A077Q6L7"/>
<accession>A0A077Q6L7</accession>
<keyword evidence="1" id="KW-0472">Membrane</keyword>
<keyword evidence="1" id="KW-1133">Transmembrane helix</keyword>
<dbReference type="Proteomes" id="UP000028480">
    <property type="component" value="Unassembled WGS sequence"/>
</dbReference>
<reference evidence="2" key="1">
    <citation type="submission" date="2013-07" db="EMBL/GenBank/DDBJ databases">
        <title>Sub-species coevolution in mutualistic symbiosis.</title>
        <authorList>
            <person name="Murfin K."/>
            <person name="Klassen J."/>
            <person name="Lee M."/>
            <person name="Forst S."/>
            <person name="Stock P."/>
            <person name="Goodrich-Blair H."/>
        </authorList>
    </citation>
    <scope>NUCLEOTIDE SEQUENCE [LARGE SCALE GENOMIC DNA]</scope>
    <source>
        <strain evidence="2">Intermedium</strain>
    </source>
</reference>
<sequence>MSLLVNVFNDIIFSCVFFFIFYIVSVLIIIINRVILGVIR</sequence>